<dbReference type="AlphaFoldDB" id="A0AAV6PLU6"/>
<keyword evidence="5" id="KW-1133">Transmembrane helix</keyword>
<keyword evidence="4 11" id="KW-0732">Signal</keyword>
<keyword evidence="6" id="KW-0297">G-protein coupled receptor</keyword>
<protein>
    <submittedName>
        <fullName evidence="13">Extracellular calcium-sensing receptor-like</fullName>
    </submittedName>
</protein>
<dbReference type="InterPro" id="IPR000068">
    <property type="entry name" value="GPCR_3_Ca_sens_rcpt-rel"/>
</dbReference>
<keyword evidence="9" id="KW-0325">Glycoprotein</keyword>
<evidence type="ECO:0000259" key="12">
    <source>
        <dbReference type="Pfam" id="PF01094"/>
    </source>
</evidence>
<evidence type="ECO:0000256" key="6">
    <source>
        <dbReference type="ARBA" id="ARBA00023040"/>
    </source>
</evidence>
<dbReference type="FunFam" id="3.40.50.2300:FF:000016">
    <property type="entry name" value="Taste 1 receptor member 2"/>
    <property type="match status" value="1"/>
</dbReference>
<organism evidence="13 14">
    <name type="scientific">Solea senegalensis</name>
    <name type="common">Senegalese sole</name>
    <dbReference type="NCBI Taxonomy" id="28829"/>
    <lineage>
        <taxon>Eukaryota</taxon>
        <taxon>Metazoa</taxon>
        <taxon>Chordata</taxon>
        <taxon>Craniata</taxon>
        <taxon>Vertebrata</taxon>
        <taxon>Euteleostomi</taxon>
        <taxon>Actinopterygii</taxon>
        <taxon>Neopterygii</taxon>
        <taxon>Teleostei</taxon>
        <taxon>Neoteleostei</taxon>
        <taxon>Acanthomorphata</taxon>
        <taxon>Carangaria</taxon>
        <taxon>Pleuronectiformes</taxon>
        <taxon>Pleuronectoidei</taxon>
        <taxon>Soleidae</taxon>
        <taxon>Solea</taxon>
    </lineage>
</organism>
<feature type="signal peptide" evidence="11">
    <location>
        <begin position="1"/>
        <end position="18"/>
    </location>
</feature>
<reference evidence="13 14" key="1">
    <citation type="journal article" date="2021" name="Sci. Rep.">
        <title>Chromosome anchoring in Senegalese sole (Solea senegalensis) reveals sex-associated markers and genome rearrangements in flatfish.</title>
        <authorList>
            <person name="Guerrero-Cozar I."/>
            <person name="Gomez-Garrido J."/>
            <person name="Berbel C."/>
            <person name="Martinez-Blanch J.F."/>
            <person name="Alioto T."/>
            <person name="Claros M.G."/>
            <person name="Gagnaire P.A."/>
            <person name="Manchado M."/>
        </authorList>
    </citation>
    <scope>NUCLEOTIDE SEQUENCE [LARGE SCALE GENOMIC DNA]</scope>
    <source>
        <strain evidence="13">Sse05_10M</strain>
    </source>
</reference>
<evidence type="ECO:0000256" key="7">
    <source>
        <dbReference type="ARBA" id="ARBA00023136"/>
    </source>
</evidence>
<dbReference type="GO" id="GO:0005886">
    <property type="term" value="C:plasma membrane"/>
    <property type="evidence" value="ECO:0007669"/>
    <property type="project" value="UniProtKB-SubCell"/>
</dbReference>
<dbReference type="InterPro" id="IPR001828">
    <property type="entry name" value="ANF_lig-bd_rcpt"/>
</dbReference>
<dbReference type="PANTHER" id="PTHR24061:SF504">
    <property type="entry name" value="EXTRACELLULAR CALCIUM-SENSING RECEPTOR ISOFORM X2-RELATED"/>
    <property type="match status" value="1"/>
</dbReference>
<dbReference type="GO" id="GO:0004930">
    <property type="term" value="F:G protein-coupled receptor activity"/>
    <property type="evidence" value="ECO:0007669"/>
    <property type="project" value="UniProtKB-KW"/>
</dbReference>
<dbReference type="Pfam" id="PF01094">
    <property type="entry name" value="ANF_receptor"/>
    <property type="match status" value="1"/>
</dbReference>
<evidence type="ECO:0000256" key="2">
    <source>
        <dbReference type="ARBA" id="ARBA00022475"/>
    </source>
</evidence>
<dbReference type="EMBL" id="JAGKHQ010000167">
    <property type="protein sequence ID" value="KAG7471652.1"/>
    <property type="molecule type" value="Genomic_DNA"/>
</dbReference>
<evidence type="ECO:0000313" key="13">
    <source>
        <dbReference type="EMBL" id="KAG7471652.1"/>
    </source>
</evidence>
<accession>A0AAV6PLU6</accession>
<comment type="subcellular location">
    <subcellularLocation>
        <location evidence="1">Cell membrane</location>
        <topology evidence="1">Multi-pass membrane protein</topology>
    </subcellularLocation>
</comment>
<sequence length="620" mass="68909">MTSLALLCLLYFAVSVLTLTDSLLSSISTAAAPAASKCTLLNSFQPGFVVQGDYVIGGIFPIHFNLKMPDLNGTYRPPPINCNGHRIDPRAFRWAQSMRLAVEEINQNPVLLQNHTLGYKIFDSCGYPLTGQRAVLSMLNGVSEENSSMCTNASSLLAVIGASGSSQSIVVSKILQTFRIPMVTVTCIYVSHHKNVLLFSVTLHSVFTQISYASTCACLSDRQKYPTFFRVIPSDDYQVKAIAQLLVHFNWIWVGLLRGDNDYGRFAAKGLLRELQDTKVCVAYQEIIPLLYTRQAGLRIMKVMRNSTAKVVLVFATQGEMTPFLRDYMTQNITGIQWVAISALVKASVFSGREYYPYLGGTIGFSNRNGHISRLGDFLQTVNPKTYPDNELVHELWESLYGCSPFPSSVTQMPPCSGQESLLEQHSAYMNTSSPRVAYNVYKAVYAIAHSLHNLLLCQPGRGPFQDNSCAQSNNIQPWQLQHYLQEVNFHIAGEEVAFDAKGDSVPYFDIINWQRGTKGNIAFVSVGLFDGTKAIGEELLIQEDRIMWAGHQSEASCSHCVFTFIRCQLLKFCRLRWRCQCLCAVPVVFQDPGRLSVVGSLSAALTVYHVTAAKLAIRQ</sequence>
<evidence type="ECO:0000256" key="11">
    <source>
        <dbReference type="SAM" id="SignalP"/>
    </source>
</evidence>
<evidence type="ECO:0000256" key="4">
    <source>
        <dbReference type="ARBA" id="ARBA00022729"/>
    </source>
</evidence>
<evidence type="ECO:0000256" key="3">
    <source>
        <dbReference type="ARBA" id="ARBA00022692"/>
    </source>
</evidence>
<gene>
    <name evidence="13" type="ORF">JOB18_004984</name>
</gene>
<keyword evidence="14" id="KW-1185">Reference proteome</keyword>
<keyword evidence="3" id="KW-0812">Transmembrane</keyword>
<dbReference type="Proteomes" id="UP000693946">
    <property type="component" value="Unassembled WGS sequence"/>
</dbReference>
<comment type="caution">
    <text evidence="13">The sequence shown here is derived from an EMBL/GenBank/DDBJ whole genome shotgun (WGS) entry which is preliminary data.</text>
</comment>
<name>A0AAV6PLU6_SOLSE</name>
<keyword evidence="10" id="KW-0807">Transducer</keyword>
<keyword evidence="2" id="KW-1003">Cell membrane</keyword>
<evidence type="ECO:0000256" key="8">
    <source>
        <dbReference type="ARBA" id="ARBA00023170"/>
    </source>
</evidence>
<keyword evidence="7" id="KW-0472">Membrane</keyword>
<dbReference type="PANTHER" id="PTHR24061">
    <property type="entry name" value="CALCIUM-SENSING RECEPTOR-RELATED"/>
    <property type="match status" value="1"/>
</dbReference>
<evidence type="ECO:0000256" key="1">
    <source>
        <dbReference type="ARBA" id="ARBA00004651"/>
    </source>
</evidence>
<keyword evidence="8 13" id="KW-0675">Receptor</keyword>
<evidence type="ECO:0000256" key="10">
    <source>
        <dbReference type="ARBA" id="ARBA00023224"/>
    </source>
</evidence>
<evidence type="ECO:0000256" key="5">
    <source>
        <dbReference type="ARBA" id="ARBA00022989"/>
    </source>
</evidence>
<evidence type="ECO:0000313" key="14">
    <source>
        <dbReference type="Proteomes" id="UP000693946"/>
    </source>
</evidence>
<proteinExistence type="predicted"/>
<feature type="chain" id="PRO_5043933151" evidence="11">
    <location>
        <begin position="19"/>
        <end position="620"/>
    </location>
</feature>
<feature type="domain" description="Receptor ligand binding region" evidence="12">
    <location>
        <begin position="94"/>
        <end position="516"/>
    </location>
</feature>
<evidence type="ECO:0000256" key="9">
    <source>
        <dbReference type="ARBA" id="ARBA00023180"/>
    </source>
</evidence>